<evidence type="ECO:0000313" key="3">
    <source>
        <dbReference type="EMBL" id="SCV67905.1"/>
    </source>
</evidence>
<dbReference type="Proteomes" id="UP000198372">
    <property type="component" value="Unassembled WGS sequence"/>
</dbReference>
<gene>
    <name evidence="3" type="ORF">BQ2448_5516</name>
</gene>
<organism evidence="3 4">
    <name type="scientific">Microbotryum intermedium</name>
    <dbReference type="NCBI Taxonomy" id="269621"/>
    <lineage>
        <taxon>Eukaryota</taxon>
        <taxon>Fungi</taxon>
        <taxon>Dikarya</taxon>
        <taxon>Basidiomycota</taxon>
        <taxon>Pucciniomycotina</taxon>
        <taxon>Microbotryomycetes</taxon>
        <taxon>Microbotryales</taxon>
        <taxon>Microbotryaceae</taxon>
        <taxon>Microbotryum</taxon>
    </lineage>
</organism>
<keyword evidence="2" id="KW-0472">Membrane</keyword>
<feature type="region of interest" description="Disordered" evidence="1">
    <location>
        <begin position="107"/>
        <end position="127"/>
    </location>
</feature>
<dbReference type="AlphaFoldDB" id="A0A238F4D9"/>
<keyword evidence="2" id="KW-1133">Transmembrane helix</keyword>
<dbReference type="OrthoDB" id="5399848at2759"/>
<feature type="transmembrane region" description="Helical" evidence="2">
    <location>
        <begin position="85"/>
        <end position="103"/>
    </location>
</feature>
<evidence type="ECO:0000256" key="1">
    <source>
        <dbReference type="SAM" id="MobiDB-lite"/>
    </source>
</evidence>
<sequence length="127" mass="13910">MSAGIGLLPFSLAGTLIVLGMLTVRFKRYKNREGVAAILFVYWILLTGLQAAKISALISVQKTAKARDDKGPSKYPNSDKSLDNYVILGLYAVFTAYEVVQLLRRSPRSGDDYEQNGSPEGMGKDGY</sequence>
<name>A0A238F4D9_9BASI</name>
<protein>
    <submittedName>
        <fullName evidence="3">BQ2448_5516 protein</fullName>
    </submittedName>
</protein>
<evidence type="ECO:0000256" key="2">
    <source>
        <dbReference type="SAM" id="Phobius"/>
    </source>
</evidence>
<keyword evidence="2" id="KW-0812">Transmembrane</keyword>
<proteinExistence type="predicted"/>
<reference evidence="4" key="1">
    <citation type="submission" date="2016-09" db="EMBL/GenBank/DDBJ databases">
        <authorList>
            <person name="Jeantristanb JTB J.-T."/>
            <person name="Ricardo R."/>
        </authorList>
    </citation>
    <scope>NUCLEOTIDE SEQUENCE [LARGE SCALE GENOMIC DNA]</scope>
</reference>
<accession>A0A238F4D9</accession>
<keyword evidence="4" id="KW-1185">Reference proteome</keyword>
<dbReference type="EMBL" id="FMSP01000002">
    <property type="protein sequence ID" value="SCV67905.1"/>
    <property type="molecule type" value="Genomic_DNA"/>
</dbReference>
<feature type="transmembrane region" description="Helical" evidence="2">
    <location>
        <begin position="36"/>
        <end position="58"/>
    </location>
</feature>
<feature type="region of interest" description="Disordered" evidence="1">
    <location>
        <begin position="62"/>
        <end position="81"/>
    </location>
</feature>
<evidence type="ECO:0000313" key="4">
    <source>
        <dbReference type="Proteomes" id="UP000198372"/>
    </source>
</evidence>
<feature type="transmembrane region" description="Helical" evidence="2">
    <location>
        <begin position="6"/>
        <end position="24"/>
    </location>
</feature>